<dbReference type="HAMAP" id="MF_00122">
    <property type="entry name" value="GatC"/>
    <property type="match status" value="1"/>
</dbReference>
<comment type="subunit">
    <text evidence="1">Heterotrimer of A, B and C subunits.</text>
</comment>
<keyword evidence="1" id="KW-0648">Protein biosynthesis</keyword>
<dbReference type="NCBIfam" id="TIGR00135">
    <property type="entry name" value="gatC"/>
    <property type="match status" value="1"/>
</dbReference>
<comment type="catalytic activity">
    <reaction evidence="1">
        <text>L-glutamyl-tRNA(Gln) + L-glutamine + ATP + H2O = L-glutaminyl-tRNA(Gln) + L-glutamate + ADP + phosphate + H(+)</text>
        <dbReference type="Rhea" id="RHEA:17521"/>
        <dbReference type="Rhea" id="RHEA-COMP:9681"/>
        <dbReference type="Rhea" id="RHEA-COMP:9684"/>
        <dbReference type="ChEBI" id="CHEBI:15377"/>
        <dbReference type="ChEBI" id="CHEBI:15378"/>
        <dbReference type="ChEBI" id="CHEBI:29985"/>
        <dbReference type="ChEBI" id="CHEBI:30616"/>
        <dbReference type="ChEBI" id="CHEBI:43474"/>
        <dbReference type="ChEBI" id="CHEBI:58359"/>
        <dbReference type="ChEBI" id="CHEBI:78520"/>
        <dbReference type="ChEBI" id="CHEBI:78521"/>
        <dbReference type="ChEBI" id="CHEBI:456216"/>
    </reaction>
</comment>
<gene>
    <name evidence="1 2" type="primary">gatC</name>
    <name evidence="2" type="ORF">L6E24_00775</name>
</gene>
<dbReference type="Gene3D" id="1.10.20.60">
    <property type="entry name" value="Glu-tRNAGln amidotransferase C subunit, N-terminal domain"/>
    <property type="match status" value="1"/>
</dbReference>
<accession>A0A9E7PPI8</accession>
<name>A0A9E7PPI8_9EURY</name>
<dbReference type="GeneID" id="74306184"/>
<dbReference type="KEGG" id="mend:L6E24_00775"/>
<dbReference type="GO" id="GO:0050567">
    <property type="term" value="F:glutaminyl-tRNA synthase (glutamine-hydrolyzing) activity"/>
    <property type="evidence" value="ECO:0007669"/>
    <property type="project" value="UniProtKB-UniRule"/>
</dbReference>
<comment type="catalytic activity">
    <reaction evidence="1">
        <text>L-aspartyl-tRNA(Asn) + L-glutamine + ATP + H2O = L-asparaginyl-tRNA(Asn) + L-glutamate + ADP + phosphate + 2 H(+)</text>
        <dbReference type="Rhea" id="RHEA:14513"/>
        <dbReference type="Rhea" id="RHEA-COMP:9674"/>
        <dbReference type="Rhea" id="RHEA-COMP:9677"/>
        <dbReference type="ChEBI" id="CHEBI:15377"/>
        <dbReference type="ChEBI" id="CHEBI:15378"/>
        <dbReference type="ChEBI" id="CHEBI:29985"/>
        <dbReference type="ChEBI" id="CHEBI:30616"/>
        <dbReference type="ChEBI" id="CHEBI:43474"/>
        <dbReference type="ChEBI" id="CHEBI:58359"/>
        <dbReference type="ChEBI" id="CHEBI:78515"/>
        <dbReference type="ChEBI" id="CHEBI:78516"/>
        <dbReference type="ChEBI" id="CHEBI:456216"/>
    </reaction>
</comment>
<dbReference type="GO" id="GO:0006450">
    <property type="term" value="P:regulation of translational fidelity"/>
    <property type="evidence" value="ECO:0007669"/>
    <property type="project" value="InterPro"/>
</dbReference>
<dbReference type="Proteomes" id="UP001060368">
    <property type="component" value="Chromosome"/>
</dbReference>
<dbReference type="InterPro" id="IPR036113">
    <property type="entry name" value="Asp/Glu-ADT_sf_sub_c"/>
</dbReference>
<dbReference type="AlphaFoldDB" id="A0A9E7PPI8"/>
<evidence type="ECO:0000313" key="3">
    <source>
        <dbReference type="Proteomes" id="UP001060368"/>
    </source>
</evidence>
<comment type="similarity">
    <text evidence="1">Belongs to the GatC family.</text>
</comment>
<evidence type="ECO:0000256" key="1">
    <source>
        <dbReference type="HAMAP-Rule" id="MF_00122"/>
    </source>
</evidence>
<dbReference type="GO" id="GO:0006412">
    <property type="term" value="P:translation"/>
    <property type="evidence" value="ECO:0007669"/>
    <property type="project" value="UniProtKB-UniRule"/>
</dbReference>
<protein>
    <recommendedName>
        <fullName evidence="1">Aspartyl/glutamyl-tRNA(Asn/Gln) amidotransferase subunit C</fullName>
        <shortName evidence="1">Asp/Glu-ADT subunit C</shortName>
        <ecNumber evidence="1">6.3.5.-</ecNumber>
    </recommendedName>
</protein>
<sequence>MVSDKEVESIANLADITVDKEKLKQFTTRFNDILEYFDILDRVEMKENEGSDLENIFREDEVEESLTQEEALLNAGETEDGYIKAPKVM</sequence>
<comment type="function">
    <text evidence="1">Allows the formation of correctly charged Asn-tRNA(Asn) or Gln-tRNA(Gln) through the transamidation of misacylated Asp-tRNA(Asn) or Glu-tRNA(Gln) in organisms which lack either or both of asparaginyl-tRNA or glutaminyl-tRNA synthetases. The reaction takes place in the presence of glutamine and ATP through an activated phospho-Asp-tRNA(Asn) or phospho-Glu-tRNA(Gln).</text>
</comment>
<organism evidence="2 3">
    <name type="scientific">Methanoplanus endosymbiosus</name>
    <dbReference type="NCBI Taxonomy" id="33865"/>
    <lineage>
        <taxon>Archaea</taxon>
        <taxon>Methanobacteriati</taxon>
        <taxon>Methanobacteriota</taxon>
        <taxon>Stenosarchaea group</taxon>
        <taxon>Methanomicrobia</taxon>
        <taxon>Methanomicrobiales</taxon>
        <taxon>Methanomicrobiaceae</taxon>
        <taxon>Methanoplanus</taxon>
    </lineage>
</organism>
<dbReference type="Pfam" id="PF02686">
    <property type="entry name" value="GatC"/>
    <property type="match status" value="1"/>
</dbReference>
<dbReference type="EC" id="6.3.5.-" evidence="1"/>
<reference evidence="2" key="1">
    <citation type="submission" date="2022-04" db="EMBL/GenBank/DDBJ databases">
        <title>Complete genome of Methanoplanus endosymbiosus DSM 3599.</title>
        <authorList>
            <person name="Chen S.-C."/>
            <person name="You Y.-T."/>
            <person name="Zhou Y.-Z."/>
            <person name="Lai M.-C."/>
        </authorList>
    </citation>
    <scope>NUCLEOTIDE SEQUENCE</scope>
    <source>
        <strain evidence="2">DSM 3599</strain>
    </source>
</reference>
<dbReference type="RefSeq" id="WP_257742838.1">
    <property type="nucleotide sequence ID" value="NZ_CP096115.1"/>
</dbReference>
<keyword evidence="1" id="KW-0067">ATP-binding</keyword>
<keyword evidence="1" id="KW-0436">Ligase</keyword>
<proteinExistence type="inferred from homology"/>
<evidence type="ECO:0000313" key="2">
    <source>
        <dbReference type="EMBL" id="UUX92694.1"/>
    </source>
</evidence>
<dbReference type="SUPFAM" id="SSF141000">
    <property type="entry name" value="Glu-tRNAGln amidotransferase C subunit"/>
    <property type="match status" value="1"/>
</dbReference>
<keyword evidence="3" id="KW-1185">Reference proteome</keyword>
<keyword evidence="1" id="KW-0547">Nucleotide-binding</keyword>
<dbReference type="InterPro" id="IPR003837">
    <property type="entry name" value="GatC"/>
</dbReference>
<dbReference type="EMBL" id="CP096115">
    <property type="protein sequence ID" value="UUX92694.1"/>
    <property type="molecule type" value="Genomic_DNA"/>
</dbReference>
<dbReference type="GO" id="GO:0005524">
    <property type="term" value="F:ATP binding"/>
    <property type="evidence" value="ECO:0007669"/>
    <property type="project" value="UniProtKB-KW"/>
</dbReference>